<dbReference type="EMBL" id="JAXQNO010000009">
    <property type="protein sequence ID" value="KAK4790881.1"/>
    <property type="molecule type" value="Genomic_DNA"/>
</dbReference>
<dbReference type="InterPro" id="IPR039615">
    <property type="entry name" value="PKS"/>
</dbReference>
<reference evidence="2 3" key="1">
    <citation type="journal article" date="2023" name="Hortic Res">
        <title>Pangenome of water caltrop reveals structural variations and asymmetric subgenome divergence after allopolyploidization.</title>
        <authorList>
            <person name="Zhang X."/>
            <person name="Chen Y."/>
            <person name="Wang L."/>
            <person name="Yuan Y."/>
            <person name="Fang M."/>
            <person name="Shi L."/>
            <person name="Lu R."/>
            <person name="Comes H.P."/>
            <person name="Ma Y."/>
            <person name="Chen Y."/>
            <person name="Huang G."/>
            <person name="Zhou Y."/>
            <person name="Zheng Z."/>
            <person name="Qiu Y."/>
        </authorList>
    </citation>
    <scope>NUCLEOTIDE SEQUENCE [LARGE SCALE GENOMIC DNA]</scope>
    <source>
        <strain evidence="2">F231</strain>
    </source>
</reference>
<evidence type="ECO:0000313" key="2">
    <source>
        <dbReference type="EMBL" id="KAK4790881.1"/>
    </source>
</evidence>
<proteinExistence type="predicted"/>
<feature type="region of interest" description="Disordered" evidence="1">
    <location>
        <begin position="109"/>
        <end position="129"/>
    </location>
</feature>
<dbReference type="GO" id="GO:0009638">
    <property type="term" value="P:phototropism"/>
    <property type="evidence" value="ECO:0007669"/>
    <property type="project" value="InterPro"/>
</dbReference>
<name>A0AAN7M6F1_TRANT</name>
<evidence type="ECO:0000313" key="3">
    <source>
        <dbReference type="Proteomes" id="UP001346149"/>
    </source>
</evidence>
<dbReference type="PANTHER" id="PTHR33781:SF4">
    <property type="entry name" value="PROTEIN PHYTOCHROME KINASE SUBSTRATE 1"/>
    <property type="match status" value="1"/>
</dbReference>
<feature type="region of interest" description="Disordered" evidence="1">
    <location>
        <begin position="1"/>
        <end position="21"/>
    </location>
</feature>
<keyword evidence="3" id="KW-1185">Reference proteome</keyword>
<dbReference type="Proteomes" id="UP001346149">
    <property type="component" value="Unassembled WGS sequence"/>
</dbReference>
<feature type="compositionally biased region" description="Low complexity" evidence="1">
    <location>
        <begin position="1"/>
        <end position="20"/>
    </location>
</feature>
<accession>A0AAN7M6F1</accession>
<evidence type="ECO:0000256" key="1">
    <source>
        <dbReference type="SAM" id="MobiDB-lite"/>
    </source>
</evidence>
<protein>
    <submittedName>
        <fullName evidence="2">Uncharacterized protein</fullName>
    </submittedName>
</protein>
<comment type="caution">
    <text evidence="2">The sequence shown here is derived from an EMBL/GenBank/DDBJ whole genome shotgun (WGS) entry which is preliminary data.</text>
</comment>
<dbReference type="AlphaFoldDB" id="A0AAN7M6F1"/>
<dbReference type="PANTHER" id="PTHR33781">
    <property type="entry name" value="PROTEIN PHYTOCHROME KINASE SUBSTRATE 1-RELATED"/>
    <property type="match status" value="1"/>
</dbReference>
<sequence>MANLIQSSGSNPSQPSSFNSTKFNGNHVRNLSFSSYLNPTEEAFIHKVVLPGERSLSFNTEPEVDRPFFLECKVQDGEIEVFEAEKYFNGEIDCEDRLKGIMSSKKPIELERKKEESEGEQEGNTAVEPVRPRVNKMSIPSVGSDVCSTNSQSALLRNIVGNLSRKRIRKVYSGWSLLSLMSCSRCSCSGKGFADDIVDDDSNSTAKFSSPVDAKSSEDCASPIHNIALMSDGRVNEEIRTQKSRTRAGNYLAQKPCLELSSLKLGHEEEHRKSLEVFESPLFGKIMLDTSIASATKEDISEVLNETGSDASSDLFEIESLTGKVNSYLTRHATDATPGCLTPTKGRYGPSEASIDWSVVTASAAEFSVLTNYEEMVSGKPAAANFSGCGKNVTKEAPERPQMAGILLGCSNQKTVHVAGAARKVTYGSSGWRSDPTLTANPVARFQADPKYGNIPPHLLYFKK</sequence>
<organism evidence="2 3">
    <name type="scientific">Trapa natans</name>
    <name type="common">Water chestnut</name>
    <dbReference type="NCBI Taxonomy" id="22666"/>
    <lineage>
        <taxon>Eukaryota</taxon>
        <taxon>Viridiplantae</taxon>
        <taxon>Streptophyta</taxon>
        <taxon>Embryophyta</taxon>
        <taxon>Tracheophyta</taxon>
        <taxon>Spermatophyta</taxon>
        <taxon>Magnoliopsida</taxon>
        <taxon>eudicotyledons</taxon>
        <taxon>Gunneridae</taxon>
        <taxon>Pentapetalae</taxon>
        <taxon>rosids</taxon>
        <taxon>malvids</taxon>
        <taxon>Myrtales</taxon>
        <taxon>Lythraceae</taxon>
        <taxon>Trapa</taxon>
    </lineage>
</organism>
<gene>
    <name evidence="2" type="ORF">SAY86_031294</name>
</gene>